<dbReference type="Gene3D" id="1.10.10.2830">
    <property type="match status" value="1"/>
</dbReference>
<dbReference type="SUPFAM" id="SSF109709">
    <property type="entry name" value="KorB DNA-binding domain-like"/>
    <property type="match status" value="1"/>
</dbReference>
<gene>
    <name evidence="2" type="ORF">ABB27_03835</name>
</gene>
<evidence type="ECO:0000313" key="2">
    <source>
        <dbReference type="EMBL" id="KRG71384.1"/>
    </source>
</evidence>
<name>A0A0R0D206_9GAMM</name>
<comment type="caution">
    <text evidence="2">The sequence shown here is derived from an EMBL/GenBank/DDBJ whole genome shotgun (WGS) entry which is preliminary data.</text>
</comment>
<dbReference type="InterPro" id="IPR036086">
    <property type="entry name" value="ParB/Sulfiredoxin_sf"/>
</dbReference>
<reference evidence="2 3" key="1">
    <citation type="submission" date="2015-05" db="EMBL/GenBank/DDBJ databases">
        <title>Genome sequencing and analysis of members of genus Stenotrophomonas.</title>
        <authorList>
            <person name="Patil P.P."/>
            <person name="Midha S."/>
            <person name="Patil P.B."/>
        </authorList>
    </citation>
    <scope>NUCLEOTIDE SEQUENCE [LARGE SCALE GENOMIC DNA]</scope>
    <source>
        <strain evidence="2 3">DSM 18941</strain>
    </source>
</reference>
<accession>A0A0R0D206</accession>
<organism evidence="2 3">
    <name type="scientific">Stenotrophomonas terrae</name>
    <dbReference type="NCBI Taxonomy" id="405446"/>
    <lineage>
        <taxon>Bacteria</taxon>
        <taxon>Pseudomonadati</taxon>
        <taxon>Pseudomonadota</taxon>
        <taxon>Gammaproteobacteria</taxon>
        <taxon>Lysobacterales</taxon>
        <taxon>Lysobacteraceae</taxon>
        <taxon>Stenotrophomonas</taxon>
    </lineage>
</organism>
<dbReference type="Gene3D" id="3.90.1530.10">
    <property type="entry name" value="Conserved hypothetical protein from pyrococcus furiosus pfu- 392566-001, ParB domain"/>
    <property type="match status" value="1"/>
</dbReference>
<dbReference type="InterPro" id="IPR003115">
    <property type="entry name" value="ParB_N"/>
</dbReference>
<protein>
    <recommendedName>
        <fullName evidence="1">ParB-like N-terminal domain-containing protein</fullName>
    </recommendedName>
</protein>
<dbReference type="GO" id="GO:0007059">
    <property type="term" value="P:chromosome segregation"/>
    <property type="evidence" value="ECO:0007669"/>
    <property type="project" value="TreeGrafter"/>
</dbReference>
<dbReference type="PANTHER" id="PTHR33375">
    <property type="entry name" value="CHROMOSOME-PARTITIONING PROTEIN PARB-RELATED"/>
    <property type="match status" value="1"/>
</dbReference>
<dbReference type="PATRIC" id="fig|405446.3.peg.3914"/>
<dbReference type="OrthoDB" id="7632576at2"/>
<proteinExistence type="predicted"/>
<evidence type="ECO:0000313" key="3">
    <source>
        <dbReference type="Proteomes" id="UP000051863"/>
    </source>
</evidence>
<dbReference type="Pfam" id="PF07506">
    <property type="entry name" value="RepB"/>
    <property type="match status" value="1"/>
</dbReference>
<dbReference type="GO" id="GO:0005694">
    <property type="term" value="C:chromosome"/>
    <property type="evidence" value="ECO:0007669"/>
    <property type="project" value="TreeGrafter"/>
</dbReference>
<dbReference type="PANTHER" id="PTHR33375:SF1">
    <property type="entry name" value="CHROMOSOME-PARTITIONING PROTEIN PARB-RELATED"/>
    <property type="match status" value="1"/>
</dbReference>
<dbReference type="AlphaFoldDB" id="A0A0R0D206"/>
<evidence type="ECO:0000259" key="1">
    <source>
        <dbReference type="SMART" id="SM00470"/>
    </source>
</evidence>
<sequence length="316" mass="35899">MNNGHQDAHLGFRLDTKLIPICNIVPLKPLRKVTRQSQKFQQITASIRTIGLVELPVVAPNPLDDGTYLLLDGLMRVEILRDLGAEDVECLISTDDESYTYNKRISRLSAVQEHMMIVRAVEHGVSEDRIAEALNLEATSIRRRFRLLDGICPEVATLLSDKTCPMVVFEILKRMKPLRQIEAAELMSGHRTFTTQFARALLHATPDDQLVKPMVTGRKPDITREQISKLERELSLVQSRTMFAEETYGIDNLHLTIARGFLNKILSRPKIVRWLNIQQPEYLAEFQRIGDIDRIDFGPATVTGQTHESAPAPDRR</sequence>
<dbReference type="InterPro" id="IPR050336">
    <property type="entry name" value="Chromosome_partition/occlusion"/>
</dbReference>
<dbReference type="RefSeq" id="WP_057626895.1">
    <property type="nucleotide sequence ID" value="NZ_LDJJ01000009.1"/>
</dbReference>
<feature type="domain" description="ParB-like N-terminal" evidence="1">
    <location>
        <begin position="17"/>
        <end position="111"/>
    </location>
</feature>
<keyword evidence="3" id="KW-1185">Reference proteome</keyword>
<dbReference type="SUPFAM" id="SSF110849">
    <property type="entry name" value="ParB/Sulfiredoxin"/>
    <property type="match status" value="1"/>
</dbReference>
<dbReference type="SMART" id="SM00470">
    <property type="entry name" value="ParB"/>
    <property type="match status" value="1"/>
</dbReference>
<dbReference type="InterPro" id="IPR011111">
    <property type="entry name" value="Plasmid_RepB"/>
</dbReference>
<dbReference type="Proteomes" id="UP000051863">
    <property type="component" value="Unassembled WGS sequence"/>
</dbReference>
<dbReference type="EMBL" id="LDJJ01000009">
    <property type="protein sequence ID" value="KRG71384.1"/>
    <property type="molecule type" value="Genomic_DNA"/>
</dbReference>